<protein>
    <recommendedName>
        <fullName evidence="5">DUF35 domain-containing protein</fullName>
    </recommendedName>
</protein>
<dbReference type="SUPFAM" id="SSF50249">
    <property type="entry name" value="Nucleic acid-binding proteins"/>
    <property type="match status" value="1"/>
</dbReference>
<dbReference type="InterPro" id="IPR012340">
    <property type="entry name" value="NA-bd_OB-fold"/>
</dbReference>
<dbReference type="PANTHER" id="PTHR34075">
    <property type="entry name" value="BLR3430 PROTEIN"/>
    <property type="match status" value="1"/>
</dbReference>
<evidence type="ECO:0000313" key="3">
    <source>
        <dbReference type="EMBL" id="GAA1868885.1"/>
    </source>
</evidence>
<comment type="caution">
    <text evidence="3">The sequence shown here is derived from an EMBL/GenBank/DDBJ whole genome shotgun (WGS) entry which is preliminary data.</text>
</comment>
<keyword evidence="4" id="KW-1185">Reference proteome</keyword>
<dbReference type="Proteomes" id="UP001500449">
    <property type="component" value="Unassembled WGS sequence"/>
</dbReference>
<feature type="domain" description="ChsH2 rubredoxin-like zinc ribbon" evidence="2">
    <location>
        <begin position="24"/>
        <end position="48"/>
    </location>
</feature>
<reference evidence="3 4" key="1">
    <citation type="journal article" date="2019" name="Int. J. Syst. Evol. Microbiol.">
        <title>The Global Catalogue of Microorganisms (GCM) 10K type strain sequencing project: providing services to taxonomists for standard genome sequencing and annotation.</title>
        <authorList>
            <consortium name="The Broad Institute Genomics Platform"/>
            <consortium name="The Broad Institute Genome Sequencing Center for Infectious Disease"/>
            <person name="Wu L."/>
            <person name="Ma J."/>
        </authorList>
    </citation>
    <scope>NUCLEOTIDE SEQUENCE [LARGE SCALE GENOMIC DNA]</scope>
    <source>
        <strain evidence="3 4">JCM 16009</strain>
    </source>
</reference>
<sequence>MTSIGEQSLGLKVFGGAEGEEDATPALLGSRCPTCGDVRYPRRVLCPVDLGECEELAFAGTGTLFESVRMEIAPRGFEPPFLVGFVDLDEGARLFARLDWPDGVAPSHGDRVEMTVGVVRRGEEPLLGPIFVPAG</sequence>
<feature type="domain" description="ChsH2 C-terminal OB-fold" evidence="1">
    <location>
        <begin position="58"/>
        <end position="115"/>
    </location>
</feature>
<dbReference type="InterPro" id="IPR002878">
    <property type="entry name" value="ChsH2_C"/>
</dbReference>
<dbReference type="EMBL" id="BAAAQK010000023">
    <property type="protein sequence ID" value="GAA1868885.1"/>
    <property type="molecule type" value="Genomic_DNA"/>
</dbReference>
<dbReference type="Gene3D" id="6.10.30.10">
    <property type="match status" value="1"/>
</dbReference>
<dbReference type="PANTHER" id="PTHR34075:SF5">
    <property type="entry name" value="BLR3430 PROTEIN"/>
    <property type="match status" value="1"/>
</dbReference>
<dbReference type="Pfam" id="PF12172">
    <property type="entry name" value="zf-ChsH2"/>
    <property type="match status" value="1"/>
</dbReference>
<dbReference type="Pfam" id="PF01796">
    <property type="entry name" value="OB_ChsH2_C"/>
    <property type="match status" value="1"/>
</dbReference>
<name>A0ABN2NI44_9PSEU</name>
<dbReference type="InterPro" id="IPR052513">
    <property type="entry name" value="Thioester_dehydratase-like"/>
</dbReference>
<accession>A0ABN2NI44</accession>
<dbReference type="RefSeq" id="WP_344423724.1">
    <property type="nucleotide sequence ID" value="NZ_BAAAQK010000023.1"/>
</dbReference>
<gene>
    <name evidence="3" type="ORF">GCM10009836_56790</name>
</gene>
<dbReference type="InterPro" id="IPR022002">
    <property type="entry name" value="ChsH2_Znr"/>
</dbReference>
<organism evidence="3 4">
    <name type="scientific">Pseudonocardia ailaonensis</name>
    <dbReference type="NCBI Taxonomy" id="367279"/>
    <lineage>
        <taxon>Bacteria</taxon>
        <taxon>Bacillati</taxon>
        <taxon>Actinomycetota</taxon>
        <taxon>Actinomycetes</taxon>
        <taxon>Pseudonocardiales</taxon>
        <taxon>Pseudonocardiaceae</taxon>
        <taxon>Pseudonocardia</taxon>
    </lineage>
</organism>
<evidence type="ECO:0000259" key="1">
    <source>
        <dbReference type="Pfam" id="PF01796"/>
    </source>
</evidence>
<evidence type="ECO:0008006" key="5">
    <source>
        <dbReference type="Google" id="ProtNLM"/>
    </source>
</evidence>
<evidence type="ECO:0000259" key="2">
    <source>
        <dbReference type="Pfam" id="PF12172"/>
    </source>
</evidence>
<evidence type="ECO:0000313" key="4">
    <source>
        <dbReference type="Proteomes" id="UP001500449"/>
    </source>
</evidence>
<proteinExistence type="predicted"/>